<feature type="signal peptide" evidence="2">
    <location>
        <begin position="1"/>
        <end position="31"/>
    </location>
</feature>
<dbReference type="OrthoDB" id="9870410at2"/>
<reference evidence="3 4" key="1">
    <citation type="submission" date="2018-12" db="EMBL/GenBank/DDBJ databases">
        <authorList>
            <person name="Yang E."/>
        </authorList>
    </citation>
    <scope>NUCLEOTIDE SEQUENCE [LARGE SCALE GENOMIC DNA]</scope>
    <source>
        <strain evidence="3 4">SOD</strain>
    </source>
</reference>
<dbReference type="Pfam" id="PF11162">
    <property type="entry name" value="DUF2946"/>
    <property type="match status" value="1"/>
</dbReference>
<dbReference type="Proteomes" id="UP000278085">
    <property type="component" value="Unassembled WGS sequence"/>
</dbReference>
<organism evidence="3 4">
    <name type="scientific">Massilia atriviolacea</name>
    <dbReference type="NCBI Taxonomy" id="2495579"/>
    <lineage>
        <taxon>Bacteria</taxon>
        <taxon>Pseudomonadati</taxon>
        <taxon>Pseudomonadota</taxon>
        <taxon>Betaproteobacteria</taxon>
        <taxon>Burkholderiales</taxon>
        <taxon>Oxalobacteraceae</taxon>
        <taxon>Telluria group</taxon>
        <taxon>Massilia</taxon>
    </lineage>
</organism>
<evidence type="ECO:0000256" key="1">
    <source>
        <dbReference type="SAM" id="MobiDB-lite"/>
    </source>
</evidence>
<keyword evidence="2" id="KW-0732">Signal</keyword>
<feature type="region of interest" description="Disordered" evidence="1">
    <location>
        <begin position="103"/>
        <end position="128"/>
    </location>
</feature>
<comment type="caution">
    <text evidence="3">The sequence shown here is derived from an EMBL/GenBank/DDBJ whole genome shotgun (WGS) entry which is preliminary data.</text>
</comment>
<evidence type="ECO:0000313" key="4">
    <source>
        <dbReference type="Proteomes" id="UP000278085"/>
    </source>
</evidence>
<feature type="chain" id="PRO_5019502521" evidence="2">
    <location>
        <begin position="32"/>
        <end position="128"/>
    </location>
</feature>
<evidence type="ECO:0000313" key="3">
    <source>
        <dbReference type="EMBL" id="RSZ60442.1"/>
    </source>
</evidence>
<name>A0A430HSF9_9BURK</name>
<proteinExistence type="predicted"/>
<keyword evidence="4" id="KW-1185">Reference proteome</keyword>
<evidence type="ECO:0000256" key="2">
    <source>
        <dbReference type="SAM" id="SignalP"/>
    </source>
</evidence>
<dbReference type="RefSeq" id="WP_126072852.1">
    <property type="nucleotide sequence ID" value="NZ_CP051166.1"/>
</dbReference>
<accession>A0A430HSF9</accession>
<dbReference type="EMBL" id="RXLQ01000002">
    <property type="protein sequence ID" value="RSZ60442.1"/>
    <property type="molecule type" value="Genomic_DNA"/>
</dbReference>
<sequence length="128" mass="13159">MRMNRKAFALACWMAMLAMLMSLLAPTLSHALPGDATAPYLSADICRAGSAAAADGASVGGEAAPSPHEGKLKHCPYCHHSNGILLLPQAPCPLALALSDAPPGARLPDAPKPGFSWTAAQPRGPPRV</sequence>
<protein>
    <submittedName>
        <fullName evidence="3">DUF2946 domain-containing protein</fullName>
    </submittedName>
</protein>
<dbReference type="InterPro" id="IPR021333">
    <property type="entry name" value="DUF2946"/>
</dbReference>
<gene>
    <name evidence="3" type="ORF">EJB06_04825</name>
</gene>
<dbReference type="AlphaFoldDB" id="A0A430HSF9"/>